<dbReference type="GO" id="GO:0008270">
    <property type="term" value="F:zinc ion binding"/>
    <property type="evidence" value="ECO:0007669"/>
    <property type="project" value="UniProtKB-KW"/>
</dbReference>
<dbReference type="STRING" id="103827.A0A0N5CL24"/>
<dbReference type="PROSITE" id="PS51030">
    <property type="entry name" value="NUCLEAR_REC_DBD_2"/>
    <property type="match status" value="1"/>
</dbReference>
<dbReference type="OMA" id="KCRIDKA"/>
<keyword evidence="4" id="KW-0863">Zinc-finger</keyword>
<dbReference type="OrthoDB" id="5799427at2759"/>
<protein>
    <submittedName>
        <fullName evidence="17">Nuclear receptor</fullName>
    </submittedName>
</protein>
<dbReference type="SMART" id="SM00430">
    <property type="entry name" value="HOLI"/>
    <property type="match status" value="1"/>
</dbReference>
<feature type="region of interest" description="Disordered" evidence="12">
    <location>
        <begin position="262"/>
        <end position="324"/>
    </location>
</feature>
<feature type="domain" description="Nuclear receptor" evidence="13">
    <location>
        <begin position="188"/>
        <end position="263"/>
    </location>
</feature>
<keyword evidence="16" id="KW-1185">Reference proteome</keyword>
<dbReference type="Gene3D" id="3.30.50.10">
    <property type="entry name" value="Erythroid Transcription Factor GATA-1, subunit A"/>
    <property type="match status" value="1"/>
</dbReference>
<dbReference type="InterPro" id="IPR001628">
    <property type="entry name" value="Znf_hrmn_rcpt"/>
</dbReference>
<evidence type="ECO:0000256" key="5">
    <source>
        <dbReference type="ARBA" id="ARBA00022833"/>
    </source>
</evidence>
<dbReference type="AlphaFoldDB" id="A0A0N5CL24"/>
<dbReference type="Gene3D" id="1.10.565.10">
    <property type="entry name" value="Retinoid X Receptor"/>
    <property type="match status" value="1"/>
</dbReference>
<proteinExistence type="inferred from homology"/>
<reference evidence="15 16" key="2">
    <citation type="submission" date="2018-11" db="EMBL/GenBank/DDBJ databases">
        <authorList>
            <consortium name="Pathogen Informatics"/>
        </authorList>
    </citation>
    <scope>NUCLEOTIDE SEQUENCE [LARGE SCALE GENOMIC DNA]</scope>
</reference>
<dbReference type="Pfam" id="PF00105">
    <property type="entry name" value="zf-C4"/>
    <property type="match status" value="1"/>
</dbReference>
<evidence type="ECO:0000256" key="1">
    <source>
        <dbReference type="ARBA" id="ARBA00004123"/>
    </source>
</evidence>
<dbReference type="FunFam" id="3.30.50.10:FF:000030">
    <property type="entry name" value="Nuclear Hormone Receptor family"/>
    <property type="match status" value="1"/>
</dbReference>
<name>A0A0N5CL24_THECL</name>
<evidence type="ECO:0000256" key="11">
    <source>
        <dbReference type="ARBA" id="ARBA00037512"/>
    </source>
</evidence>
<keyword evidence="8" id="KW-0804">Transcription</keyword>
<dbReference type="InterPro" id="IPR013088">
    <property type="entry name" value="Znf_NHR/GATA"/>
</dbReference>
<organism evidence="17">
    <name type="scientific">Thelazia callipaeda</name>
    <name type="common">Oriental eyeworm</name>
    <name type="synonym">Parasitic nematode</name>
    <dbReference type="NCBI Taxonomy" id="103827"/>
    <lineage>
        <taxon>Eukaryota</taxon>
        <taxon>Metazoa</taxon>
        <taxon>Ecdysozoa</taxon>
        <taxon>Nematoda</taxon>
        <taxon>Chromadorea</taxon>
        <taxon>Rhabditida</taxon>
        <taxon>Spirurina</taxon>
        <taxon>Spiruromorpha</taxon>
        <taxon>Thelazioidea</taxon>
        <taxon>Thelaziidae</taxon>
        <taxon>Thelazia</taxon>
    </lineage>
</organism>
<evidence type="ECO:0000259" key="14">
    <source>
        <dbReference type="PROSITE" id="PS51843"/>
    </source>
</evidence>
<dbReference type="SMART" id="SM00399">
    <property type="entry name" value="ZnF_C4"/>
    <property type="match status" value="1"/>
</dbReference>
<comment type="similarity">
    <text evidence="2">Belongs to the nuclear hormone receptor family.</text>
</comment>
<evidence type="ECO:0000313" key="16">
    <source>
        <dbReference type="Proteomes" id="UP000276776"/>
    </source>
</evidence>
<comment type="subcellular location">
    <subcellularLocation>
        <location evidence="1">Nucleus</location>
    </subcellularLocation>
</comment>
<feature type="compositionally biased region" description="Polar residues" evidence="12">
    <location>
        <begin position="304"/>
        <end position="324"/>
    </location>
</feature>
<comment type="function">
    <text evidence="11">Orphan nuclear receptor.</text>
</comment>
<dbReference type="InterPro" id="IPR000536">
    <property type="entry name" value="Nucl_hrmn_rcpt_lig-bd"/>
</dbReference>
<keyword evidence="3" id="KW-0479">Metal-binding</keyword>
<dbReference type="Pfam" id="PF00104">
    <property type="entry name" value="Hormone_recep"/>
    <property type="match status" value="1"/>
</dbReference>
<keyword evidence="6" id="KW-0805">Transcription regulation</keyword>
<evidence type="ECO:0000256" key="12">
    <source>
        <dbReference type="SAM" id="MobiDB-lite"/>
    </source>
</evidence>
<dbReference type="InterPro" id="IPR052496">
    <property type="entry name" value="Orphan_Nuclear_Rcpt"/>
</dbReference>
<dbReference type="SUPFAM" id="SSF57716">
    <property type="entry name" value="Glucocorticoid receptor-like (DNA-binding domain)"/>
    <property type="match status" value="1"/>
</dbReference>
<accession>A0A0N5CL24</accession>
<feature type="compositionally biased region" description="Polar residues" evidence="12">
    <location>
        <begin position="279"/>
        <end position="291"/>
    </location>
</feature>
<evidence type="ECO:0000256" key="3">
    <source>
        <dbReference type="ARBA" id="ARBA00022723"/>
    </source>
</evidence>
<dbReference type="InterPro" id="IPR035500">
    <property type="entry name" value="NHR-like_dom_sf"/>
</dbReference>
<evidence type="ECO:0000313" key="17">
    <source>
        <dbReference type="WBParaSite" id="TCLT_0000079701-mRNA-1"/>
    </source>
</evidence>
<reference evidence="17" key="1">
    <citation type="submission" date="2017-02" db="UniProtKB">
        <authorList>
            <consortium name="WormBaseParasite"/>
        </authorList>
    </citation>
    <scope>IDENTIFICATION</scope>
</reference>
<evidence type="ECO:0000256" key="10">
    <source>
        <dbReference type="ARBA" id="ARBA00023242"/>
    </source>
</evidence>
<dbReference type="SUPFAM" id="SSF48508">
    <property type="entry name" value="Nuclear receptor ligand-binding domain"/>
    <property type="match status" value="1"/>
</dbReference>
<dbReference type="Proteomes" id="UP000276776">
    <property type="component" value="Unassembled WGS sequence"/>
</dbReference>
<evidence type="ECO:0000256" key="8">
    <source>
        <dbReference type="ARBA" id="ARBA00023163"/>
    </source>
</evidence>
<dbReference type="GO" id="GO:0005634">
    <property type="term" value="C:nucleus"/>
    <property type="evidence" value="ECO:0007669"/>
    <property type="project" value="UniProtKB-SubCell"/>
</dbReference>
<evidence type="ECO:0000259" key="13">
    <source>
        <dbReference type="PROSITE" id="PS51030"/>
    </source>
</evidence>
<dbReference type="PROSITE" id="PS51843">
    <property type="entry name" value="NR_LBD"/>
    <property type="match status" value="1"/>
</dbReference>
<dbReference type="InterPro" id="IPR049636">
    <property type="entry name" value="HNF4-like_DBD"/>
</dbReference>
<sequence>MYKEIQLAEWMREEQRKEIKRALAVKIDESYTVEKNGCKVSTESEVIFRSLFSTTFLSSLASASIIGTAVLIKKQRRPPVFDQCGLPAMTEVATASAAVAARAAAAAAAYAAVSKNVAVMLGSNSSSSSNNGGNVSPVLSSSQQLYSIESILKADPGSPALNESTNTMENNSVPLVDGEPSIWLMNKKFCSSVCHDEASGRHYGVIACFGCKGFFRRTVRAGKNYVCRYDQKCKIDKAGRNICRSCRFQKCLLVGMEPDAIRPDRDKTGRQKNPRRGTCESTTNKSTNSVSGELPSVGPEKDSTMSNAGRNSSQSIRQSGTTSGVQFSIPVGDESVLATLCEIEHICNQLRDAHPVASKGSITLLDAVLRPSLIASRSPLIFDGSLGLAGCKEYLKNLRRLTVLLFDYTNTLKPIADLSPSEKISIIHNCVSQFALLVVAYHTVRNTEAVNDTILLPSGHYFHREKPVVMNEHCEDKHIILLESRIETVKKNILDVVLSPMRRMDFTEIEMVALKAIIALDPSAANLTEHATSLLTVARGSVQNALYAHLSSHLSPTEATSRFGNLLLIIASLSKMGAALCSMMQLCRDLSMNIDPVVDGLFFNDSC</sequence>
<dbReference type="EMBL" id="UYYF01000070">
    <property type="protein sequence ID" value="VDM95914.1"/>
    <property type="molecule type" value="Genomic_DNA"/>
</dbReference>
<evidence type="ECO:0000256" key="9">
    <source>
        <dbReference type="ARBA" id="ARBA00023170"/>
    </source>
</evidence>
<dbReference type="GO" id="GO:0003700">
    <property type="term" value="F:DNA-binding transcription factor activity"/>
    <property type="evidence" value="ECO:0007669"/>
    <property type="project" value="InterPro"/>
</dbReference>
<feature type="domain" description="NR LBD" evidence="14">
    <location>
        <begin position="342"/>
        <end position="606"/>
    </location>
</feature>
<dbReference type="CDD" id="cd06960">
    <property type="entry name" value="NR_DBD_HNF4A"/>
    <property type="match status" value="1"/>
</dbReference>
<evidence type="ECO:0000256" key="4">
    <source>
        <dbReference type="ARBA" id="ARBA00022771"/>
    </source>
</evidence>
<gene>
    <name evidence="15" type="ORF">TCLT_LOCUS798</name>
</gene>
<dbReference type="WBParaSite" id="TCLT_0000079701-mRNA-1">
    <property type="protein sequence ID" value="TCLT_0000079701-mRNA-1"/>
    <property type="gene ID" value="TCLT_0000079701"/>
</dbReference>
<keyword evidence="5" id="KW-0862">Zinc</keyword>
<evidence type="ECO:0000313" key="15">
    <source>
        <dbReference type="EMBL" id="VDM95914.1"/>
    </source>
</evidence>
<dbReference type="PRINTS" id="PR00047">
    <property type="entry name" value="STROIDFINGER"/>
</dbReference>
<dbReference type="PANTHER" id="PTHR47519">
    <property type="entry name" value="NUCLEAR HORMONE RECEPTOR FAMILY MEMBER NHR-31-RELATED"/>
    <property type="match status" value="1"/>
</dbReference>
<evidence type="ECO:0000256" key="7">
    <source>
        <dbReference type="ARBA" id="ARBA00023125"/>
    </source>
</evidence>
<dbReference type="PANTHER" id="PTHR47519:SF5">
    <property type="entry name" value="NUCLEAR HORMONE RECEPTOR E75"/>
    <property type="match status" value="1"/>
</dbReference>
<keyword evidence="7" id="KW-0238">DNA-binding</keyword>
<keyword evidence="10" id="KW-0539">Nucleus</keyword>
<keyword evidence="9" id="KW-0675">Receptor</keyword>
<dbReference type="GO" id="GO:0000978">
    <property type="term" value="F:RNA polymerase II cis-regulatory region sequence-specific DNA binding"/>
    <property type="evidence" value="ECO:0007669"/>
    <property type="project" value="InterPro"/>
</dbReference>
<evidence type="ECO:0000256" key="6">
    <source>
        <dbReference type="ARBA" id="ARBA00023015"/>
    </source>
</evidence>
<evidence type="ECO:0000256" key="2">
    <source>
        <dbReference type="ARBA" id="ARBA00005993"/>
    </source>
</evidence>